<dbReference type="SUPFAM" id="SSF56935">
    <property type="entry name" value="Porins"/>
    <property type="match status" value="1"/>
</dbReference>
<organism evidence="13 14">
    <name type="scientific">Thermoflexibacter ruber</name>
    <dbReference type="NCBI Taxonomy" id="1003"/>
    <lineage>
        <taxon>Bacteria</taxon>
        <taxon>Pseudomonadati</taxon>
        <taxon>Bacteroidota</taxon>
        <taxon>Cytophagia</taxon>
        <taxon>Cytophagales</taxon>
        <taxon>Thermoflexibacteraceae</taxon>
        <taxon>Thermoflexibacter</taxon>
    </lineage>
</organism>
<keyword evidence="5 9" id="KW-0798">TonB box</keyword>
<feature type="signal peptide" evidence="10">
    <location>
        <begin position="1"/>
        <end position="20"/>
    </location>
</feature>
<keyword evidence="4 8" id="KW-0812">Transmembrane</keyword>
<keyword evidence="7 8" id="KW-0998">Cell outer membrane</keyword>
<name>A0A1I2FKU8_9BACT</name>
<comment type="similarity">
    <text evidence="8 9">Belongs to the TonB-dependent receptor family.</text>
</comment>
<evidence type="ECO:0000259" key="11">
    <source>
        <dbReference type="Pfam" id="PF00593"/>
    </source>
</evidence>
<feature type="chain" id="PRO_5011532277" evidence="10">
    <location>
        <begin position="21"/>
        <end position="990"/>
    </location>
</feature>
<evidence type="ECO:0000313" key="14">
    <source>
        <dbReference type="Proteomes" id="UP000199513"/>
    </source>
</evidence>
<dbReference type="Gene3D" id="2.60.40.1120">
    <property type="entry name" value="Carboxypeptidase-like, regulatory domain"/>
    <property type="match status" value="1"/>
</dbReference>
<dbReference type="InterPro" id="IPR000531">
    <property type="entry name" value="Beta-barrel_TonB"/>
</dbReference>
<dbReference type="PROSITE" id="PS52016">
    <property type="entry name" value="TONB_DEPENDENT_REC_3"/>
    <property type="match status" value="1"/>
</dbReference>
<evidence type="ECO:0000256" key="5">
    <source>
        <dbReference type="ARBA" id="ARBA00023077"/>
    </source>
</evidence>
<dbReference type="Proteomes" id="UP000199513">
    <property type="component" value="Unassembled WGS sequence"/>
</dbReference>
<dbReference type="Gene3D" id="2.170.130.10">
    <property type="entry name" value="TonB-dependent receptor, plug domain"/>
    <property type="match status" value="1"/>
</dbReference>
<evidence type="ECO:0000256" key="10">
    <source>
        <dbReference type="SAM" id="SignalP"/>
    </source>
</evidence>
<evidence type="ECO:0000259" key="12">
    <source>
        <dbReference type="Pfam" id="PF07715"/>
    </source>
</evidence>
<dbReference type="InterPro" id="IPR039426">
    <property type="entry name" value="TonB-dep_rcpt-like"/>
</dbReference>
<protein>
    <submittedName>
        <fullName evidence="13">TonB-linked outer membrane protein, SusC/RagA family</fullName>
    </submittedName>
</protein>
<dbReference type="InterPro" id="IPR036942">
    <property type="entry name" value="Beta-barrel_TonB_sf"/>
</dbReference>
<dbReference type="Pfam" id="PF13715">
    <property type="entry name" value="CarbopepD_reg_2"/>
    <property type="match status" value="1"/>
</dbReference>
<dbReference type="AlphaFoldDB" id="A0A1I2FKU8"/>
<dbReference type="NCBIfam" id="TIGR04057">
    <property type="entry name" value="SusC_RagA_signa"/>
    <property type="match status" value="1"/>
</dbReference>
<feature type="domain" description="TonB-dependent receptor-like beta-barrel" evidence="11">
    <location>
        <begin position="452"/>
        <end position="869"/>
    </location>
</feature>
<evidence type="ECO:0000256" key="6">
    <source>
        <dbReference type="ARBA" id="ARBA00023136"/>
    </source>
</evidence>
<dbReference type="GO" id="GO:0009279">
    <property type="term" value="C:cell outer membrane"/>
    <property type="evidence" value="ECO:0007669"/>
    <property type="project" value="UniProtKB-SubCell"/>
</dbReference>
<evidence type="ECO:0000256" key="4">
    <source>
        <dbReference type="ARBA" id="ARBA00022692"/>
    </source>
</evidence>
<dbReference type="Pfam" id="PF07715">
    <property type="entry name" value="Plug"/>
    <property type="match status" value="1"/>
</dbReference>
<gene>
    <name evidence="13" type="ORF">SAMN04488541_101463</name>
</gene>
<dbReference type="OrthoDB" id="9768177at2"/>
<evidence type="ECO:0000256" key="1">
    <source>
        <dbReference type="ARBA" id="ARBA00004571"/>
    </source>
</evidence>
<evidence type="ECO:0000256" key="8">
    <source>
        <dbReference type="PROSITE-ProRule" id="PRU01360"/>
    </source>
</evidence>
<sequence length="990" mass="108856">MRRLLLTGIFSLFLIHCLFAQERTVSGTVTSGEDKSPLVGVNVVVKGTNTGVITDVEGKYRLSVPANATTLVFSFVGFVSQEVAIGNRTTVDIALEPDTKTLQEVIVTGYGQQEKKALAGSAAIVKAEVIRAVPLGSFDQMLQGQAPGLLVQANSGQPGAPAAVRIRGIGSINGTNEPLYVVDGVQISAQNFATLNPADFESVNVLKDAAATSIYGSRGSNGVIVITTRRGKAGNAKIEYSGQYGMSFFPPNRLELMNTNEKIDYELRQGGTELENLSPAQIAELRTIQTDWQKELFDVGRTHQHQINASGGNEKTVFYVSANLFQQTGTVKFTGLDRYTGRMNLEHNSNNLRFGLNATGGYSKYKNTTEANAGIASPLNAIRWANPYEKPFTATGAYSQFLSGQPNPVQEMLETSRGTNEFKGVGNVFIEYTLPFLKEVSVRTTWGVDYENQESTTFFSRRSVVGQSAANRRNGSLNRNFFRNTRWTGTTSVNYSKTFGDHNLNVGLFQEVVRNRFATFGFTGFGLTGNLENEAGITQGSPTNNFIPVVRGNASESALVSYFLSANYGFKDRYFISASVRRDGSSRFGADKRWGNFWSLGGSWVISDEAFLANVDKKTLSLLKLKASYGTVGSQAGFTSAFGSFGIGDFASRELFSAAAVYDGVAGLTLVQLANPDLGWEQKNMFNAGIEFGLFNDRLSGGIEFYNNETTNMFLPVQLSRTTGFTNQNRNAGKMRNRGIEISLNTVNIKAGDFKWSTNLNFTLNRNKITDLAGEQQIISGTIINKVGHPVNSNFLVEYVGVNPQNGNSLYSNINGEITENYSPNDRKIFGVRDAPYFGGITNTFTFKGFELNFLWNYVLGNKVYNNDRTNVEDPTYFADNISRALLREWQKPGDITDIPRPTQEMQRGTTRFLEKGDFWRLRNIILAYNFPSQLLSKAKISGLRLFVQGQNVFTITEFQGFDPEITGGVLTGAQYPALRTVTFGVNLSF</sequence>
<reference evidence="13 14" key="1">
    <citation type="submission" date="2016-10" db="EMBL/GenBank/DDBJ databases">
        <authorList>
            <person name="de Groot N.N."/>
        </authorList>
    </citation>
    <scope>NUCLEOTIDE SEQUENCE [LARGE SCALE GENOMIC DNA]</scope>
    <source>
        <strain>GEY</strain>
        <strain evidence="14">DSM 9560</strain>
    </source>
</reference>
<evidence type="ECO:0000256" key="3">
    <source>
        <dbReference type="ARBA" id="ARBA00022452"/>
    </source>
</evidence>
<accession>A0A1I2FKU8</accession>
<evidence type="ECO:0000256" key="9">
    <source>
        <dbReference type="RuleBase" id="RU003357"/>
    </source>
</evidence>
<dbReference type="EMBL" id="FONY01000014">
    <property type="protein sequence ID" value="SFF06104.1"/>
    <property type="molecule type" value="Genomic_DNA"/>
</dbReference>
<feature type="domain" description="TonB-dependent receptor plug" evidence="12">
    <location>
        <begin position="115"/>
        <end position="223"/>
    </location>
</feature>
<keyword evidence="14" id="KW-1185">Reference proteome</keyword>
<comment type="subcellular location">
    <subcellularLocation>
        <location evidence="1 8">Cell outer membrane</location>
        <topology evidence="1 8">Multi-pass membrane protein</topology>
    </subcellularLocation>
</comment>
<keyword evidence="3 8" id="KW-1134">Transmembrane beta strand</keyword>
<dbReference type="Pfam" id="PF00593">
    <property type="entry name" value="TonB_dep_Rec_b-barrel"/>
    <property type="match status" value="1"/>
</dbReference>
<dbReference type="InterPro" id="IPR008969">
    <property type="entry name" value="CarboxyPept-like_regulatory"/>
</dbReference>
<evidence type="ECO:0000256" key="7">
    <source>
        <dbReference type="ARBA" id="ARBA00023237"/>
    </source>
</evidence>
<dbReference type="SUPFAM" id="SSF49464">
    <property type="entry name" value="Carboxypeptidase regulatory domain-like"/>
    <property type="match status" value="1"/>
</dbReference>
<keyword evidence="2 8" id="KW-0813">Transport</keyword>
<dbReference type="InterPro" id="IPR012910">
    <property type="entry name" value="Plug_dom"/>
</dbReference>
<dbReference type="NCBIfam" id="TIGR04056">
    <property type="entry name" value="OMP_RagA_SusC"/>
    <property type="match status" value="1"/>
</dbReference>
<dbReference type="InterPro" id="IPR023996">
    <property type="entry name" value="TonB-dep_OMP_SusC/RagA"/>
</dbReference>
<dbReference type="STRING" id="1003.SAMN04488541_101463"/>
<evidence type="ECO:0000313" key="13">
    <source>
        <dbReference type="EMBL" id="SFF06104.1"/>
    </source>
</evidence>
<keyword evidence="10" id="KW-0732">Signal</keyword>
<evidence type="ECO:0000256" key="2">
    <source>
        <dbReference type="ARBA" id="ARBA00022448"/>
    </source>
</evidence>
<dbReference type="InterPro" id="IPR023997">
    <property type="entry name" value="TonB-dep_OMP_SusC/RagA_CS"/>
</dbReference>
<dbReference type="RefSeq" id="WP_091544355.1">
    <property type="nucleotide sequence ID" value="NZ_FONY01000014.1"/>
</dbReference>
<keyword evidence="6 8" id="KW-0472">Membrane</keyword>
<dbReference type="Gene3D" id="2.40.170.20">
    <property type="entry name" value="TonB-dependent receptor, beta-barrel domain"/>
    <property type="match status" value="1"/>
</dbReference>
<dbReference type="InterPro" id="IPR037066">
    <property type="entry name" value="Plug_dom_sf"/>
</dbReference>
<proteinExistence type="inferred from homology"/>